<dbReference type="PANTHER" id="PTHR30598:SF3">
    <property type="entry name" value="RESPIRATORY NITRATE REDUCTASE 1 GAMMA CHAIN"/>
    <property type="match status" value="1"/>
</dbReference>
<feature type="transmembrane region" description="Helical" evidence="9">
    <location>
        <begin position="164"/>
        <end position="188"/>
    </location>
</feature>
<dbReference type="RefSeq" id="WP_062283748.1">
    <property type="nucleotide sequence ID" value="NZ_LTBC01000004.1"/>
</dbReference>
<keyword evidence="8 9" id="KW-0472">Membrane</keyword>
<feature type="transmembrane region" description="Helical" evidence="9">
    <location>
        <begin position="252"/>
        <end position="270"/>
    </location>
</feature>
<name>A0A151AXQ0_9FIRM</name>
<keyword evidence="7" id="KW-0560">Oxidoreductase</keyword>
<evidence type="ECO:0000256" key="7">
    <source>
        <dbReference type="ARBA" id="ARBA00023002"/>
    </source>
</evidence>
<organism evidence="11 12">
    <name type="scientific">Moorella mulderi DSM 14980</name>
    <dbReference type="NCBI Taxonomy" id="1122241"/>
    <lineage>
        <taxon>Bacteria</taxon>
        <taxon>Bacillati</taxon>
        <taxon>Bacillota</taxon>
        <taxon>Clostridia</taxon>
        <taxon>Neomoorellales</taxon>
        <taxon>Neomoorellaceae</taxon>
        <taxon>Neomoorella</taxon>
    </lineage>
</organism>
<keyword evidence="2" id="KW-0813">Transport</keyword>
<comment type="caution">
    <text evidence="11">The sequence shown here is derived from an EMBL/GenBank/DDBJ whole genome shotgun (WGS) entry which is preliminary data.</text>
</comment>
<evidence type="ECO:0000313" key="11">
    <source>
        <dbReference type="EMBL" id="KYH32411.1"/>
    </source>
</evidence>
<dbReference type="PANTHER" id="PTHR30598">
    <property type="entry name" value="NITRATE REDUCTASE PRIVATE CHAPERONE, REDOX ENZYME MATURATION PROTEIN REMP FAMILY"/>
    <property type="match status" value="1"/>
</dbReference>
<dbReference type="EMBL" id="LTBC01000004">
    <property type="protein sequence ID" value="KYH32411.1"/>
    <property type="molecule type" value="Genomic_DNA"/>
</dbReference>
<evidence type="ECO:0000256" key="3">
    <source>
        <dbReference type="ARBA" id="ARBA00022475"/>
    </source>
</evidence>
<keyword evidence="6 9" id="KW-1133">Transmembrane helix</keyword>
<dbReference type="AlphaFoldDB" id="A0A151AXQ0"/>
<dbReference type="GO" id="GO:0019645">
    <property type="term" value="P:anaerobic electron transport chain"/>
    <property type="evidence" value="ECO:0007669"/>
    <property type="project" value="TreeGrafter"/>
</dbReference>
<keyword evidence="3" id="KW-1003">Cell membrane</keyword>
<dbReference type="InterPro" id="IPR051936">
    <property type="entry name" value="Heme-iron_electron_transfer"/>
</dbReference>
<evidence type="ECO:0000256" key="8">
    <source>
        <dbReference type="ARBA" id="ARBA00023136"/>
    </source>
</evidence>
<dbReference type="GO" id="GO:0005886">
    <property type="term" value="C:plasma membrane"/>
    <property type="evidence" value="ECO:0007669"/>
    <property type="project" value="UniProtKB-SubCell"/>
</dbReference>
<keyword evidence="12" id="KW-1185">Reference proteome</keyword>
<dbReference type="InterPro" id="IPR036197">
    <property type="entry name" value="NarG-like_sf"/>
</dbReference>
<dbReference type="Pfam" id="PF02665">
    <property type="entry name" value="Nitrate_red_gam"/>
    <property type="match status" value="1"/>
</dbReference>
<evidence type="ECO:0000313" key="12">
    <source>
        <dbReference type="Proteomes" id="UP000075670"/>
    </source>
</evidence>
<dbReference type="NCBIfam" id="NF038037">
    <property type="entry name" value="cytob_DsrM"/>
    <property type="match status" value="1"/>
</dbReference>
<dbReference type="PATRIC" id="fig|1122241.3.peg.1722"/>
<proteinExistence type="predicted"/>
<gene>
    <name evidence="11" type="ORF">MOMUL_16330</name>
</gene>
<dbReference type="Proteomes" id="UP000075670">
    <property type="component" value="Unassembled WGS sequence"/>
</dbReference>
<evidence type="ECO:0000256" key="1">
    <source>
        <dbReference type="ARBA" id="ARBA00004651"/>
    </source>
</evidence>
<feature type="transmembrane region" description="Helical" evidence="9">
    <location>
        <begin position="30"/>
        <end position="51"/>
    </location>
</feature>
<evidence type="ECO:0000256" key="6">
    <source>
        <dbReference type="ARBA" id="ARBA00022989"/>
    </source>
</evidence>
<protein>
    <submittedName>
        <fullName evidence="11">Nitrate reductase gamma subunit</fullName>
    </submittedName>
</protein>
<dbReference type="OrthoDB" id="9769404at2"/>
<dbReference type="SUPFAM" id="SSF103501">
    <property type="entry name" value="Respiratory nitrate reductase 1 gamma chain"/>
    <property type="match status" value="1"/>
</dbReference>
<evidence type="ECO:0000256" key="2">
    <source>
        <dbReference type="ARBA" id="ARBA00022448"/>
    </source>
</evidence>
<dbReference type="InterPro" id="IPR023234">
    <property type="entry name" value="NarG-like_domain"/>
</dbReference>
<evidence type="ECO:0000256" key="5">
    <source>
        <dbReference type="ARBA" id="ARBA00022982"/>
    </source>
</evidence>
<accession>A0A151AXQ0</accession>
<dbReference type="GO" id="GO:0008940">
    <property type="term" value="F:nitrate reductase activity"/>
    <property type="evidence" value="ECO:0007669"/>
    <property type="project" value="TreeGrafter"/>
</dbReference>
<dbReference type="Gene3D" id="1.20.950.20">
    <property type="entry name" value="Transmembrane di-heme cytochromes, Chain C"/>
    <property type="match status" value="1"/>
</dbReference>
<evidence type="ECO:0000256" key="4">
    <source>
        <dbReference type="ARBA" id="ARBA00022692"/>
    </source>
</evidence>
<reference evidence="11 12" key="1">
    <citation type="submission" date="2016-02" db="EMBL/GenBank/DDBJ databases">
        <title>Genome sequence of Moorella mulderi DSM 14980.</title>
        <authorList>
            <person name="Poehlein A."/>
            <person name="Daniel R."/>
        </authorList>
    </citation>
    <scope>NUCLEOTIDE SEQUENCE [LARGE SCALE GENOMIC DNA]</scope>
    <source>
        <strain evidence="11 12">DSM 14980</strain>
    </source>
</reference>
<sequence length="330" mass="37697">MGMAFSFLIVVALIMVVTLGVGVAGLQYMFGVIIPYAAIAIFLAGMAYRVIKWARAPVPFRIPTTAGQQKSLPWIKASTFDNPSSTAGVIGRMALEVLFFRSLLRNTKMELHQGPRLAYHWEKWLWLGGLLFHWSFLIIFLRHLRFFTEPVPSFVSRLEGIDGFFRFGVQGLYITDIIILVAVTYLFLRRVVIPQVRYISLPADYFPLFLILGIASTGILMRYFFRVDITAVKELTIGLVTFSPRVPEGVGILFYIHLFLVCILGAYFPFSKLVHMGGIFLSPTRNLPNDSRARRHINPWNYPVKVHTYEEYEEEFREKMKMAGLPVEKG</sequence>
<feature type="transmembrane region" description="Helical" evidence="9">
    <location>
        <begin position="124"/>
        <end position="144"/>
    </location>
</feature>
<dbReference type="GO" id="GO:0009055">
    <property type="term" value="F:electron transfer activity"/>
    <property type="evidence" value="ECO:0007669"/>
    <property type="project" value="TreeGrafter"/>
</dbReference>
<comment type="subcellular location">
    <subcellularLocation>
        <location evidence="1">Cell membrane</location>
        <topology evidence="1">Multi-pass membrane protein</topology>
    </subcellularLocation>
</comment>
<keyword evidence="5" id="KW-0249">Electron transport</keyword>
<feature type="domain" description="NarG-like" evidence="10">
    <location>
        <begin position="122"/>
        <end position="276"/>
    </location>
</feature>
<dbReference type="GO" id="GO:0020037">
    <property type="term" value="F:heme binding"/>
    <property type="evidence" value="ECO:0007669"/>
    <property type="project" value="TreeGrafter"/>
</dbReference>
<dbReference type="InterPro" id="IPR047660">
    <property type="entry name" value="DsrM"/>
</dbReference>
<keyword evidence="4 9" id="KW-0812">Transmembrane</keyword>
<evidence type="ECO:0000256" key="9">
    <source>
        <dbReference type="SAM" id="Phobius"/>
    </source>
</evidence>
<evidence type="ECO:0000259" key="10">
    <source>
        <dbReference type="Pfam" id="PF02665"/>
    </source>
</evidence>
<feature type="transmembrane region" description="Helical" evidence="9">
    <location>
        <begin position="208"/>
        <end position="225"/>
    </location>
</feature>